<evidence type="ECO:0000256" key="4">
    <source>
        <dbReference type="ARBA" id="ARBA00022475"/>
    </source>
</evidence>
<keyword evidence="3 8" id="KW-0813">Transport</keyword>
<reference evidence="12" key="2">
    <citation type="submission" date="2017-01" db="EMBL/GenBank/DDBJ databases">
        <title>Genome sequencing and annotation of Geobacillus sp. 1017, a Hydrocarbon-Oxidizing Thermophilic Bacterium Isolated from a Heavy Oil Reservoir (China).</title>
        <authorList>
            <person name="Kadnikov V.V."/>
            <person name="Mardanov A.V."/>
            <person name="Poltaraus A.B."/>
            <person name="Sokolova D.S."/>
            <person name="Semenova E.M."/>
            <person name="Ravin N.V."/>
            <person name="Tourova T.P."/>
            <person name="Nazina T.N."/>
        </authorList>
    </citation>
    <scope>NUCLEOTIDE SEQUENCE [LARGE SCALE GENOMIC DNA]</scope>
    <source>
        <strain evidence="12">1017</strain>
    </source>
</reference>
<dbReference type="NCBIfam" id="TIGR02138">
    <property type="entry name" value="phosphate_pstC"/>
    <property type="match status" value="1"/>
</dbReference>
<dbReference type="SUPFAM" id="SSF161098">
    <property type="entry name" value="MetI-like"/>
    <property type="match status" value="1"/>
</dbReference>
<dbReference type="GO" id="GO:0005886">
    <property type="term" value="C:plasma membrane"/>
    <property type="evidence" value="ECO:0007669"/>
    <property type="project" value="UniProtKB-SubCell"/>
</dbReference>
<feature type="transmembrane region" description="Helical" evidence="8">
    <location>
        <begin position="270"/>
        <end position="292"/>
    </location>
</feature>
<keyword evidence="5 8" id="KW-0812">Transmembrane</keyword>
<dbReference type="InterPro" id="IPR035906">
    <property type="entry name" value="MetI-like_sf"/>
</dbReference>
<comment type="caution">
    <text evidence="11">The sequence shown here is derived from an EMBL/GenBank/DDBJ whole genome shotgun (WGS) entry which is preliminary data.</text>
</comment>
<keyword evidence="4 9" id="KW-1003">Cell membrane</keyword>
<proteinExistence type="inferred from homology"/>
<accession>A0A1Q5T3E2</accession>
<evidence type="ECO:0000313" key="12">
    <source>
        <dbReference type="Proteomes" id="UP000186030"/>
    </source>
</evidence>
<dbReference type="AlphaFoldDB" id="A0A1Q5T3E2"/>
<keyword evidence="6 8" id="KW-1133">Transmembrane helix</keyword>
<dbReference type="PROSITE" id="PS50928">
    <property type="entry name" value="ABC_TM1"/>
    <property type="match status" value="1"/>
</dbReference>
<evidence type="ECO:0000256" key="7">
    <source>
        <dbReference type="ARBA" id="ARBA00023136"/>
    </source>
</evidence>
<protein>
    <recommendedName>
        <fullName evidence="9">Phosphate transport system permease protein</fullName>
    </recommendedName>
</protein>
<reference evidence="11 12" key="1">
    <citation type="submission" date="2016-11" db="EMBL/GenBank/DDBJ databases">
        <authorList>
            <person name="Kadnikov V."/>
            <person name="Nazina T."/>
        </authorList>
    </citation>
    <scope>NUCLEOTIDE SEQUENCE [LARGE SCALE GENOMIC DNA]</scope>
    <source>
        <strain evidence="11 12">1017</strain>
    </source>
</reference>
<dbReference type="EMBL" id="MQMG01000014">
    <property type="protein sequence ID" value="OKO94751.1"/>
    <property type="molecule type" value="Genomic_DNA"/>
</dbReference>
<comment type="function">
    <text evidence="9">Part of the binding-protein-dependent transport system for phosphate; probably responsible for the translocation of the substrate across the membrane.</text>
</comment>
<keyword evidence="9" id="KW-0592">Phosphate transport</keyword>
<evidence type="ECO:0000256" key="3">
    <source>
        <dbReference type="ARBA" id="ARBA00022448"/>
    </source>
</evidence>
<evidence type="ECO:0000256" key="2">
    <source>
        <dbReference type="ARBA" id="ARBA00007069"/>
    </source>
</evidence>
<dbReference type="PANTHER" id="PTHR30425">
    <property type="entry name" value="PHOSPHATE TRANSPORT SYSTEM PERMEASE PROTEIN PST"/>
    <property type="match status" value="1"/>
</dbReference>
<comment type="similarity">
    <text evidence="2 9">Belongs to the binding-protein-dependent transport system permease family. CysTW subfamily.</text>
</comment>
<evidence type="ECO:0000256" key="8">
    <source>
        <dbReference type="RuleBase" id="RU363032"/>
    </source>
</evidence>
<feature type="transmembrane region" description="Helical" evidence="8">
    <location>
        <begin position="21"/>
        <end position="42"/>
    </location>
</feature>
<dbReference type="Gene3D" id="1.10.3720.10">
    <property type="entry name" value="MetI-like"/>
    <property type="match status" value="1"/>
</dbReference>
<gene>
    <name evidence="11" type="ORF">BRO54_1466</name>
</gene>
<feature type="transmembrane region" description="Helical" evidence="8">
    <location>
        <begin position="74"/>
        <end position="107"/>
    </location>
</feature>
<evidence type="ECO:0000256" key="5">
    <source>
        <dbReference type="ARBA" id="ARBA00022692"/>
    </source>
</evidence>
<organism evidence="11 12">
    <name type="scientific">Geobacillus proteiniphilus</name>
    <dbReference type="NCBI Taxonomy" id="860353"/>
    <lineage>
        <taxon>Bacteria</taxon>
        <taxon>Bacillati</taxon>
        <taxon>Bacillota</taxon>
        <taxon>Bacilli</taxon>
        <taxon>Bacillales</taxon>
        <taxon>Anoxybacillaceae</taxon>
        <taxon>Geobacillus</taxon>
    </lineage>
</organism>
<dbReference type="Pfam" id="PF00528">
    <property type="entry name" value="BPD_transp_1"/>
    <property type="match status" value="1"/>
</dbReference>
<feature type="transmembrane region" description="Helical" evidence="8">
    <location>
        <begin position="198"/>
        <end position="220"/>
    </location>
</feature>
<feature type="transmembrane region" description="Helical" evidence="8">
    <location>
        <begin position="152"/>
        <end position="177"/>
    </location>
</feature>
<evidence type="ECO:0000256" key="6">
    <source>
        <dbReference type="ARBA" id="ARBA00022989"/>
    </source>
</evidence>
<dbReference type="InterPro" id="IPR000515">
    <property type="entry name" value="MetI-like"/>
</dbReference>
<dbReference type="GO" id="GO:0006817">
    <property type="term" value="P:phosphate ion transport"/>
    <property type="evidence" value="ECO:0007669"/>
    <property type="project" value="UniProtKB-KW"/>
</dbReference>
<dbReference type="GO" id="GO:0005315">
    <property type="term" value="F:phosphate transmembrane transporter activity"/>
    <property type="evidence" value="ECO:0007669"/>
    <property type="project" value="InterPro"/>
</dbReference>
<feature type="transmembrane region" description="Helical" evidence="8">
    <location>
        <begin position="119"/>
        <end position="140"/>
    </location>
</feature>
<evidence type="ECO:0000256" key="9">
    <source>
        <dbReference type="RuleBase" id="RU363054"/>
    </source>
</evidence>
<evidence type="ECO:0000259" key="10">
    <source>
        <dbReference type="PROSITE" id="PS50928"/>
    </source>
</evidence>
<name>A0A1Q5T3E2_9BACL</name>
<comment type="subcellular location">
    <subcellularLocation>
        <location evidence="1 8">Cell membrane</location>
        <topology evidence="1 8">Multi-pass membrane protein</topology>
    </subcellularLocation>
</comment>
<dbReference type="InterPro" id="IPR051124">
    <property type="entry name" value="Phosphate_Transport_Permease"/>
</dbReference>
<feature type="domain" description="ABC transmembrane type-1" evidence="10">
    <location>
        <begin position="79"/>
        <end position="289"/>
    </location>
</feature>
<dbReference type="Proteomes" id="UP000186030">
    <property type="component" value="Unassembled WGS sequence"/>
</dbReference>
<sequence>MQQMHTKRRNRWLEEYIGRTFAVICGWLIVLITVTMIIFLAVKGIQSFTDSGLSLSDMLLSAQWDPNGTPPKYGALIFIVGSMLVSLGALLISAPIALALAIFMNFIAPKWFVSLLKPVLELLVGIPSVVYGWLGVTILVPLLREWFGGSGFSLLAGIIVLSMMILPTITSIAADALANVPMAYMEASYGLGSTRWQAISRVIVPAAKAGIATGVVLGLARAFGEALAVQMVIGNTIKLPSGLDSPTATLTSVLTMDMANTINGTPWNNALWTLALMLLLISFFFIAVIRLVGPRKER</sequence>
<keyword evidence="7 8" id="KW-0472">Membrane</keyword>
<dbReference type="PANTHER" id="PTHR30425:SF2">
    <property type="entry name" value="ABC TRANSPORTER PERMEASE PROTEIN YQGH-RELATED"/>
    <property type="match status" value="1"/>
</dbReference>
<evidence type="ECO:0000313" key="11">
    <source>
        <dbReference type="EMBL" id="OKO94751.1"/>
    </source>
</evidence>
<dbReference type="CDD" id="cd06261">
    <property type="entry name" value="TM_PBP2"/>
    <property type="match status" value="1"/>
</dbReference>
<dbReference type="RefSeq" id="WP_371878453.1">
    <property type="nucleotide sequence ID" value="NZ_CP133076.1"/>
</dbReference>
<evidence type="ECO:0000256" key="1">
    <source>
        <dbReference type="ARBA" id="ARBA00004651"/>
    </source>
</evidence>
<dbReference type="InterPro" id="IPR011864">
    <property type="entry name" value="Phosphate_PstC"/>
</dbReference>